<gene>
    <name evidence="1" type="primary">KAFR0H02810</name>
    <name evidence="1" type="ORF">KAFR_0H02810</name>
</gene>
<dbReference type="InterPro" id="IPR016712">
    <property type="entry name" value="Rbsml_bS1m-like"/>
</dbReference>
<dbReference type="AlphaFoldDB" id="H2AZD4"/>
<name>H2AZD4_KAZAF</name>
<protein>
    <submittedName>
        <fullName evidence="1">Uncharacterized protein</fullName>
    </submittedName>
</protein>
<accession>H2AZD4</accession>
<dbReference type="RefSeq" id="XP_003958825.1">
    <property type="nucleotide sequence ID" value="XM_003958776.1"/>
</dbReference>
<proteinExistence type="predicted"/>
<dbReference type="Pfam" id="PF11709">
    <property type="entry name" value="Mit_ribos_Mrp51"/>
    <property type="match status" value="1"/>
</dbReference>
<dbReference type="STRING" id="1071382.H2AZD4"/>
<dbReference type="EMBL" id="HE650828">
    <property type="protein sequence ID" value="CCF59690.1"/>
    <property type="molecule type" value="Genomic_DNA"/>
</dbReference>
<dbReference type="GO" id="GO:0003735">
    <property type="term" value="F:structural constituent of ribosome"/>
    <property type="evidence" value="ECO:0007669"/>
    <property type="project" value="EnsemblFungi"/>
</dbReference>
<dbReference type="GO" id="GO:0070124">
    <property type="term" value="P:mitochondrial translational initiation"/>
    <property type="evidence" value="ECO:0007669"/>
    <property type="project" value="EnsemblFungi"/>
</dbReference>
<dbReference type="GO" id="GO:0005763">
    <property type="term" value="C:mitochondrial small ribosomal subunit"/>
    <property type="evidence" value="ECO:0007669"/>
    <property type="project" value="EnsemblFungi"/>
</dbReference>
<evidence type="ECO:0000313" key="2">
    <source>
        <dbReference type="Proteomes" id="UP000005220"/>
    </source>
</evidence>
<keyword evidence="2" id="KW-1185">Reference proteome</keyword>
<dbReference type="FunCoup" id="H2AZD4">
    <property type="interactions" value="162"/>
</dbReference>
<reference evidence="1 2" key="1">
    <citation type="journal article" date="2011" name="Proc. Natl. Acad. Sci. U.S.A.">
        <title>Evolutionary erosion of yeast sex chromosomes by mating-type switching accidents.</title>
        <authorList>
            <person name="Gordon J.L."/>
            <person name="Armisen D."/>
            <person name="Proux-Wera E."/>
            <person name="Oheigeartaigh S.S."/>
            <person name="Byrne K.P."/>
            <person name="Wolfe K.H."/>
        </authorList>
    </citation>
    <scope>NUCLEOTIDE SEQUENCE [LARGE SCALE GENOMIC DNA]</scope>
    <source>
        <strain evidence="2">ATCC 22294 / BCRC 22015 / CBS 2517 / CECT 1963 / NBRC 1671 / NRRL Y-8276</strain>
    </source>
</reference>
<evidence type="ECO:0000313" key="1">
    <source>
        <dbReference type="EMBL" id="CCF59690.1"/>
    </source>
</evidence>
<organism evidence="1 2">
    <name type="scientific">Kazachstania africana (strain ATCC 22294 / BCRC 22015 / CBS 2517 / CECT 1963 / NBRC 1671 / NRRL Y-8276)</name>
    <name type="common">Yeast</name>
    <name type="synonym">Kluyveromyces africanus</name>
    <dbReference type="NCBI Taxonomy" id="1071382"/>
    <lineage>
        <taxon>Eukaryota</taxon>
        <taxon>Fungi</taxon>
        <taxon>Dikarya</taxon>
        <taxon>Ascomycota</taxon>
        <taxon>Saccharomycotina</taxon>
        <taxon>Saccharomycetes</taxon>
        <taxon>Saccharomycetales</taxon>
        <taxon>Saccharomycetaceae</taxon>
        <taxon>Kazachstania</taxon>
    </lineage>
</organism>
<dbReference type="eggNOG" id="ENOG502R4KN">
    <property type="taxonomic scope" value="Eukaryota"/>
</dbReference>
<dbReference type="Proteomes" id="UP000005220">
    <property type="component" value="Chromosome 8"/>
</dbReference>
<dbReference type="PANTHER" id="PTHR28058:SF1">
    <property type="entry name" value="SMALL RIBOSOMAL SUBUNIT PROTEIN BS1M"/>
    <property type="match status" value="1"/>
</dbReference>
<dbReference type="PIRSF" id="PIRSF018156">
    <property type="entry name" value="MRPL51_fungal"/>
    <property type="match status" value="1"/>
</dbReference>
<dbReference type="GeneID" id="13887686"/>
<dbReference type="PANTHER" id="PTHR28058">
    <property type="entry name" value="37S RIBOSOMAL PROTEIN MRP51, MITOCHONDRIAL"/>
    <property type="match status" value="1"/>
</dbReference>
<dbReference type="OrthoDB" id="2735536at2759"/>
<dbReference type="HOGENOM" id="CLU_063080_0_0_1"/>
<dbReference type="KEGG" id="kaf:KAFR_0H02810"/>
<dbReference type="InParanoid" id="H2AZD4"/>
<sequence>MSTISQLLRQTKLSQVPRPRVGGSKSRCYPTHQIIETKPSTLSHQEWGLKSTLPSKIRTRYIELDALDSLERMTKFEPNGGNQWIRLRFQEMGVVPSYQTGKVNPLFHKDGSSYESLTEVIDAKSGQERLNRRKIEQIKQARNDFKKWLIDKHAMDVDFKHFNATTLKNLAIEFLNEQINTKRLKFPRDRVIGNGGLSYKLKGRLDNSPNGVVTKHIVPGRMVNSSHQNQNVAAIGGFIARSLGENDKKNSYNKGDFIRELVYPFTIENVTMKDNGKTEIQARCNTSLNASTRHSIMSYQYQQRQLNSRTKKKNKILDPDEVKKEYDSLVETLKGMRKP</sequence>